<dbReference type="EMBL" id="CP059491">
    <property type="protein sequence ID" value="QMT01655.1"/>
    <property type="molecule type" value="Genomic_DNA"/>
</dbReference>
<dbReference type="RefSeq" id="WP_219850271.1">
    <property type="nucleotide sequence ID" value="NZ_CP059491.1"/>
</dbReference>
<evidence type="ECO:0000256" key="2">
    <source>
        <dbReference type="SAM" id="Phobius"/>
    </source>
</evidence>
<dbReference type="KEGG" id="gji:H1R19_00035"/>
<feature type="domain" description="DUF3566" evidence="3">
    <location>
        <begin position="217"/>
        <end position="332"/>
    </location>
</feature>
<feature type="transmembrane region" description="Helical" evidence="2">
    <location>
        <begin position="234"/>
        <end position="257"/>
    </location>
</feature>
<keyword evidence="2" id="KW-1133">Transmembrane helix</keyword>
<sequence length="334" mass="34151">MSTPNEPHQDQNGHPTGGPAGPGTGTPTGGLVPPWQRGPADDSTTAPTETFGRDDARGGPPQDSSGGLPAELRGGPAQDPRGGPPQDHRGGPPQDHRGGPPQDHRGGPPPRGIVTNSGTAAASMSGQQAPVTKLDNPRRSGTATATEEPGFVESPTSTIDRGHLLDHDLPDLDQIHHTADLKRAPEAAPAAARTTTARTTTALRSAPRQVPAAGTALRAAVQVRRIDPWATFKIAAVLSVVGFFIWMISVAVLYLILDGMGVWDQVNNSFGTLVADESSVGGDVIGAGTVFGAAALLGAVNAILLTALATIGSYIYNICADLVGGAEVTLADLD</sequence>
<evidence type="ECO:0000256" key="1">
    <source>
        <dbReference type="SAM" id="MobiDB-lite"/>
    </source>
</evidence>
<feature type="compositionally biased region" description="Gly residues" evidence="1">
    <location>
        <begin position="15"/>
        <end position="28"/>
    </location>
</feature>
<dbReference type="Proteomes" id="UP000515663">
    <property type="component" value="Chromosome"/>
</dbReference>
<dbReference type="Pfam" id="PF12089">
    <property type="entry name" value="DUF3566"/>
    <property type="match status" value="1"/>
</dbReference>
<feature type="compositionally biased region" description="Basic and acidic residues" evidence="1">
    <location>
        <begin position="86"/>
        <end position="106"/>
    </location>
</feature>
<protein>
    <submittedName>
        <fullName evidence="4">DUF3566 domain-containing protein</fullName>
    </submittedName>
</protein>
<organism evidence="4 5">
    <name type="scientific">Gordonia jinghuaiqii</name>
    <dbReference type="NCBI Taxonomy" id="2758710"/>
    <lineage>
        <taxon>Bacteria</taxon>
        <taxon>Bacillati</taxon>
        <taxon>Actinomycetota</taxon>
        <taxon>Actinomycetes</taxon>
        <taxon>Mycobacteriales</taxon>
        <taxon>Gordoniaceae</taxon>
        <taxon>Gordonia</taxon>
    </lineage>
</organism>
<evidence type="ECO:0000259" key="3">
    <source>
        <dbReference type="Pfam" id="PF12089"/>
    </source>
</evidence>
<name>A0A7D7LVM1_9ACTN</name>
<feature type="region of interest" description="Disordered" evidence="1">
    <location>
        <begin position="1"/>
        <end position="163"/>
    </location>
</feature>
<feature type="transmembrane region" description="Helical" evidence="2">
    <location>
        <begin position="284"/>
        <end position="308"/>
    </location>
</feature>
<dbReference type="AlphaFoldDB" id="A0A7D7LVM1"/>
<dbReference type="InterPro" id="IPR021949">
    <property type="entry name" value="DUF3566_TM"/>
</dbReference>
<proteinExistence type="predicted"/>
<feature type="compositionally biased region" description="Low complexity" evidence="1">
    <location>
        <begin position="186"/>
        <end position="207"/>
    </location>
</feature>
<feature type="region of interest" description="Disordered" evidence="1">
    <location>
        <begin position="182"/>
        <end position="207"/>
    </location>
</feature>
<keyword evidence="5" id="KW-1185">Reference proteome</keyword>
<accession>A0A7D7LVM1</accession>
<feature type="compositionally biased region" description="Polar residues" evidence="1">
    <location>
        <begin position="1"/>
        <end position="12"/>
    </location>
</feature>
<keyword evidence="2" id="KW-0472">Membrane</keyword>
<evidence type="ECO:0000313" key="4">
    <source>
        <dbReference type="EMBL" id="QMT01655.1"/>
    </source>
</evidence>
<gene>
    <name evidence="4" type="ORF">H1R19_00035</name>
</gene>
<evidence type="ECO:0000313" key="5">
    <source>
        <dbReference type="Proteomes" id="UP000515663"/>
    </source>
</evidence>
<reference evidence="5" key="1">
    <citation type="submission" date="2020-07" db="EMBL/GenBank/DDBJ databases">
        <title>novel species isolated from the respiratory tract of Marmot.</title>
        <authorList>
            <person name="Zhang G."/>
        </authorList>
    </citation>
    <scope>NUCLEOTIDE SEQUENCE [LARGE SCALE GENOMIC DNA]</scope>
    <source>
        <strain evidence="5">686</strain>
    </source>
</reference>
<feature type="compositionally biased region" description="Polar residues" evidence="1">
    <location>
        <begin position="114"/>
        <end position="130"/>
    </location>
</feature>
<keyword evidence="2" id="KW-0812">Transmembrane</keyword>